<evidence type="ECO:0000313" key="3">
    <source>
        <dbReference type="EMBL" id="KAK6644808.1"/>
    </source>
</evidence>
<gene>
    <name evidence="3" type="ORF">RUM43_001081</name>
</gene>
<evidence type="ECO:0000259" key="2">
    <source>
        <dbReference type="Pfam" id="PF07786"/>
    </source>
</evidence>
<evidence type="ECO:0000313" key="4">
    <source>
        <dbReference type="Proteomes" id="UP001372834"/>
    </source>
</evidence>
<dbReference type="PANTHER" id="PTHR31061">
    <property type="entry name" value="LD22376P"/>
    <property type="match status" value="1"/>
</dbReference>
<dbReference type="Pfam" id="PF07786">
    <property type="entry name" value="HGSNAT_cat"/>
    <property type="match status" value="1"/>
</dbReference>
<keyword evidence="1" id="KW-0812">Transmembrane</keyword>
<dbReference type="InterPro" id="IPR012429">
    <property type="entry name" value="HGSNAT_cat"/>
</dbReference>
<dbReference type="EMBL" id="JAWJWE010000001">
    <property type="protein sequence ID" value="KAK6644808.1"/>
    <property type="molecule type" value="Genomic_DNA"/>
</dbReference>
<dbReference type="AlphaFoldDB" id="A0AAN8SD99"/>
<name>A0AAN8SD99_POLSC</name>
<reference evidence="3 4" key="1">
    <citation type="submission" date="2023-10" db="EMBL/GenBank/DDBJ databases">
        <title>Genomes of two closely related lineages of the louse Polyplax serrata with different host specificities.</title>
        <authorList>
            <person name="Martinu J."/>
            <person name="Tarabai H."/>
            <person name="Stefka J."/>
            <person name="Hypsa V."/>
        </authorList>
    </citation>
    <scope>NUCLEOTIDE SEQUENCE [LARGE SCALE GENOMIC DNA]</scope>
    <source>
        <strain evidence="3">HR10_N</strain>
    </source>
</reference>
<feature type="transmembrane region" description="Helical" evidence="1">
    <location>
        <begin position="564"/>
        <end position="586"/>
    </location>
</feature>
<feature type="transmembrane region" description="Helical" evidence="1">
    <location>
        <begin position="539"/>
        <end position="558"/>
    </location>
</feature>
<comment type="caution">
    <text evidence="3">The sequence shown here is derived from an EMBL/GenBank/DDBJ whole genome shotgun (WGS) entry which is preliminary data.</text>
</comment>
<keyword evidence="1" id="KW-0472">Membrane</keyword>
<feature type="transmembrane region" description="Helical" evidence="1">
    <location>
        <begin position="351"/>
        <end position="373"/>
    </location>
</feature>
<sequence>MVPSNESMTSWIEDPGVDRWRGLSLSELGVDEAFVNVTSTIKETLWLYILNEDCERCPYQRHTILNTGETILKMSTKRNLKFRVLTDGGADIVAVSNHRVCEDVTAELGEFGVYDFLLEQNSDDQVSCNLTTTKECVNIYLPLAAILAGLAILALASTFLTCVIKKTIMYCKEKKTSGKVTCEMSDYGVDDRGTQVSPKMTKHRIRSLDTFRGLAVVLMIFVNDGAGHYWFLEHSTWNGILLADFVFPWFLWIMGVCIPLSLRSQLKRGVYRWRILANVIKRTIILFGLGVMLNTVGHGSDLETIRIPGVLQRFSVTYFIIAVLGICFTPRTSSAENRFPGSGFREMFQDVIIIFPQWIVVLSIVAAHCYFVFFSPVPGCSSGYLGPGGIQDMRRFTDCTGGMTGYVDRLLFGVNHLYNNSEVTKVYQSEPFDPEGLLGVMPSILQVFFGVQAGSILLNHGKCKSKMIRWFIWGVINAVLALVLALPGIVPINKNLWSLSYVFTTTSSAFFLLCFIYFLQDHLRLWNGVPFKAPGMNPIILYVGHILTYNLFPFNWTYGKMNTHFILMIENLWTTSLWIIIAYWLYYIEFFLSI</sequence>
<protein>
    <recommendedName>
        <fullName evidence="2">Heparan-alpha-glucosaminide N-acetyltransferase catalytic domain-containing protein</fullName>
    </recommendedName>
</protein>
<organism evidence="3 4">
    <name type="scientific">Polyplax serrata</name>
    <name type="common">Common mouse louse</name>
    <dbReference type="NCBI Taxonomy" id="468196"/>
    <lineage>
        <taxon>Eukaryota</taxon>
        <taxon>Metazoa</taxon>
        <taxon>Ecdysozoa</taxon>
        <taxon>Arthropoda</taxon>
        <taxon>Hexapoda</taxon>
        <taxon>Insecta</taxon>
        <taxon>Pterygota</taxon>
        <taxon>Neoptera</taxon>
        <taxon>Paraneoptera</taxon>
        <taxon>Psocodea</taxon>
        <taxon>Troctomorpha</taxon>
        <taxon>Phthiraptera</taxon>
        <taxon>Anoplura</taxon>
        <taxon>Polyplacidae</taxon>
        <taxon>Polyplax</taxon>
    </lineage>
</organism>
<feature type="transmembrane region" description="Helical" evidence="1">
    <location>
        <begin position="470"/>
        <end position="490"/>
    </location>
</feature>
<dbReference type="Proteomes" id="UP001372834">
    <property type="component" value="Unassembled WGS sequence"/>
</dbReference>
<proteinExistence type="predicted"/>
<keyword evidence="1" id="KW-1133">Transmembrane helix</keyword>
<dbReference type="PANTHER" id="PTHR31061:SF24">
    <property type="entry name" value="LD22376P"/>
    <property type="match status" value="1"/>
</dbReference>
<feature type="transmembrane region" description="Helical" evidence="1">
    <location>
        <begin position="279"/>
        <end position="298"/>
    </location>
</feature>
<feature type="transmembrane region" description="Helical" evidence="1">
    <location>
        <begin position="210"/>
        <end position="231"/>
    </location>
</feature>
<feature type="transmembrane region" description="Helical" evidence="1">
    <location>
        <begin position="496"/>
        <end position="519"/>
    </location>
</feature>
<feature type="domain" description="Heparan-alpha-glucosaminide N-acetyltransferase catalytic" evidence="2">
    <location>
        <begin position="204"/>
        <end position="316"/>
    </location>
</feature>
<evidence type="ECO:0000256" key="1">
    <source>
        <dbReference type="SAM" id="Phobius"/>
    </source>
</evidence>
<accession>A0AAN8SD99</accession>
<feature type="transmembrane region" description="Helical" evidence="1">
    <location>
        <begin position="437"/>
        <end position="458"/>
    </location>
</feature>
<feature type="transmembrane region" description="Helical" evidence="1">
    <location>
        <begin position="237"/>
        <end position="258"/>
    </location>
</feature>
<feature type="transmembrane region" description="Helical" evidence="1">
    <location>
        <begin position="310"/>
        <end position="330"/>
    </location>
</feature>
<feature type="transmembrane region" description="Helical" evidence="1">
    <location>
        <begin position="139"/>
        <end position="164"/>
    </location>
</feature>